<dbReference type="Proteomes" id="UP001165083">
    <property type="component" value="Unassembled WGS sequence"/>
</dbReference>
<name>A0A9W6T7Q6_9STRA</name>
<sequence length="93" mass="10499">MLIENGASSEIARSPDMLHKDEDDFEEERYTSGISKWASKLNPAKGAKKLVEKLPIDTAKKIAHRAKIQNAVRIAGDQFDWTKEQAKNILKPH</sequence>
<protein>
    <submittedName>
        <fullName evidence="2">Unnamed protein product</fullName>
    </submittedName>
</protein>
<feature type="region of interest" description="Disordered" evidence="1">
    <location>
        <begin position="1"/>
        <end position="24"/>
    </location>
</feature>
<evidence type="ECO:0000313" key="3">
    <source>
        <dbReference type="Proteomes" id="UP001165083"/>
    </source>
</evidence>
<keyword evidence="3" id="KW-1185">Reference proteome</keyword>
<comment type="caution">
    <text evidence="2">The sequence shown here is derived from an EMBL/GenBank/DDBJ whole genome shotgun (WGS) entry which is preliminary data.</text>
</comment>
<evidence type="ECO:0000256" key="1">
    <source>
        <dbReference type="SAM" id="MobiDB-lite"/>
    </source>
</evidence>
<dbReference type="EMBL" id="BSXW01000001">
    <property type="protein sequence ID" value="GMF09113.1"/>
    <property type="molecule type" value="Genomic_DNA"/>
</dbReference>
<organism evidence="2 3">
    <name type="scientific">Phytophthora lilii</name>
    <dbReference type="NCBI Taxonomy" id="2077276"/>
    <lineage>
        <taxon>Eukaryota</taxon>
        <taxon>Sar</taxon>
        <taxon>Stramenopiles</taxon>
        <taxon>Oomycota</taxon>
        <taxon>Peronosporomycetes</taxon>
        <taxon>Peronosporales</taxon>
        <taxon>Peronosporaceae</taxon>
        <taxon>Phytophthora</taxon>
    </lineage>
</organism>
<proteinExistence type="predicted"/>
<reference evidence="2" key="1">
    <citation type="submission" date="2023-04" db="EMBL/GenBank/DDBJ databases">
        <title>Phytophthora lilii NBRC 32176.</title>
        <authorList>
            <person name="Ichikawa N."/>
            <person name="Sato H."/>
            <person name="Tonouchi N."/>
        </authorList>
    </citation>
    <scope>NUCLEOTIDE SEQUENCE</scope>
    <source>
        <strain evidence="2">NBRC 32176</strain>
    </source>
</reference>
<accession>A0A9W6T7Q6</accession>
<dbReference type="AlphaFoldDB" id="A0A9W6T7Q6"/>
<evidence type="ECO:0000313" key="2">
    <source>
        <dbReference type="EMBL" id="GMF09113.1"/>
    </source>
</evidence>
<gene>
    <name evidence="2" type="ORF">Plil01_000004800</name>
</gene>